<protein>
    <submittedName>
        <fullName evidence="1">Uncharacterized protein</fullName>
    </submittedName>
</protein>
<comment type="caution">
    <text evidence="1">The sequence shown here is derived from an EMBL/GenBank/DDBJ whole genome shotgun (WGS) entry which is preliminary data.</text>
</comment>
<name>A0A8J2VFZ3_9BACL</name>
<reference evidence="1" key="1">
    <citation type="journal article" date="2014" name="Int. J. Syst. Evol. Microbiol.">
        <title>Complete genome sequence of Corynebacterium casei LMG S-19264T (=DSM 44701T), isolated from a smear-ripened cheese.</title>
        <authorList>
            <consortium name="US DOE Joint Genome Institute (JGI-PGF)"/>
            <person name="Walter F."/>
            <person name="Albersmeier A."/>
            <person name="Kalinowski J."/>
            <person name="Ruckert C."/>
        </authorList>
    </citation>
    <scope>NUCLEOTIDE SEQUENCE</scope>
    <source>
        <strain evidence="1">CGMCC 1.15179</strain>
    </source>
</reference>
<evidence type="ECO:0000313" key="1">
    <source>
        <dbReference type="EMBL" id="GGE18489.1"/>
    </source>
</evidence>
<dbReference type="Proteomes" id="UP000625210">
    <property type="component" value="Unassembled WGS sequence"/>
</dbReference>
<reference evidence="1" key="2">
    <citation type="submission" date="2020-09" db="EMBL/GenBank/DDBJ databases">
        <authorList>
            <person name="Sun Q."/>
            <person name="Zhou Y."/>
        </authorList>
    </citation>
    <scope>NUCLEOTIDE SEQUENCE</scope>
    <source>
        <strain evidence="1">CGMCC 1.15179</strain>
    </source>
</reference>
<organism evidence="1 2">
    <name type="scientific">Marinithermofilum abyssi</name>
    <dbReference type="NCBI Taxonomy" id="1571185"/>
    <lineage>
        <taxon>Bacteria</taxon>
        <taxon>Bacillati</taxon>
        <taxon>Bacillota</taxon>
        <taxon>Bacilli</taxon>
        <taxon>Bacillales</taxon>
        <taxon>Thermoactinomycetaceae</taxon>
        <taxon>Marinithermofilum</taxon>
    </lineage>
</organism>
<keyword evidence="2" id="KW-1185">Reference proteome</keyword>
<dbReference type="EMBL" id="BMHQ01000006">
    <property type="protein sequence ID" value="GGE18489.1"/>
    <property type="molecule type" value="Genomic_DNA"/>
</dbReference>
<dbReference type="AlphaFoldDB" id="A0A8J2VFZ3"/>
<evidence type="ECO:0000313" key="2">
    <source>
        <dbReference type="Proteomes" id="UP000625210"/>
    </source>
</evidence>
<accession>A0A8J2VFZ3</accession>
<gene>
    <name evidence="1" type="ORF">GCM10011571_20470</name>
</gene>
<sequence>MARNIVKDGGFESQIIGDPIGVPWNYTGTTEAVSEGAKLEGNVAALLNDGASIRQTLRPL</sequence>
<proteinExistence type="predicted"/>